<evidence type="ECO:0000256" key="2">
    <source>
        <dbReference type="SAM" id="Phobius"/>
    </source>
</evidence>
<keyword evidence="2" id="KW-0472">Membrane</keyword>
<evidence type="ECO:0000256" key="1">
    <source>
        <dbReference type="SAM" id="MobiDB-lite"/>
    </source>
</evidence>
<feature type="region of interest" description="Disordered" evidence="1">
    <location>
        <begin position="120"/>
        <end position="177"/>
    </location>
</feature>
<dbReference type="RefSeq" id="WP_164989837.1">
    <property type="nucleotide sequence ID" value="NZ_JACCBI010000001.1"/>
</dbReference>
<name>A0A852SI65_9MICO</name>
<evidence type="ECO:0000313" key="3">
    <source>
        <dbReference type="EMBL" id="NYD68035.1"/>
    </source>
</evidence>
<keyword evidence="2" id="KW-0812">Transmembrane</keyword>
<dbReference type="EMBL" id="JACCBI010000001">
    <property type="protein sequence ID" value="NYD68035.1"/>
    <property type="molecule type" value="Genomic_DNA"/>
</dbReference>
<accession>A0A852SI65</accession>
<evidence type="ECO:0000313" key="4">
    <source>
        <dbReference type="Proteomes" id="UP000581087"/>
    </source>
</evidence>
<gene>
    <name evidence="3" type="ORF">BJ972_002554</name>
</gene>
<reference evidence="3 4" key="1">
    <citation type="submission" date="2020-07" db="EMBL/GenBank/DDBJ databases">
        <title>Sequencing the genomes of 1000 actinobacteria strains.</title>
        <authorList>
            <person name="Klenk H.-P."/>
        </authorList>
    </citation>
    <scope>NUCLEOTIDE SEQUENCE [LARGE SCALE GENOMIC DNA]</scope>
    <source>
        <strain evidence="3 4">DSM 23870</strain>
    </source>
</reference>
<organism evidence="3 4">
    <name type="scientific">Agromyces atrinae</name>
    <dbReference type="NCBI Taxonomy" id="592376"/>
    <lineage>
        <taxon>Bacteria</taxon>
        <taxon>Bacillati</taxon>
        <taxon>Actinomycetota</taxon>
        <taxon>Actinomycetes</taxon>
        <taxon>Micrococcales</taxon>
        <taxon>Microbacteriaceae</taxon>
        <taxon>Agromyces</taxon>
    </lineage>
</organism>
<proteinExistence type="predicted"/>
<keyword evidence="2" id="KW-1133">Transmembrane helix</keyword>
<feature type="compositionally biased region" description="Low complexity" evidence="1">
    <location>
        <begin position="142"/>
        <end position="158"/>
    </location>
</feature>
<feature type="compositionally biased region" description="Basic and acidic residues" evidence="1">
    <location>
        <begin position="120"/>
        <end position="141"/>
    </location>
</feature>
<dbReference type="Proteomes" id="UP000581087">
    <property type="component" value="Unassembled WGS sequence"/>
</dbReference>
<dbReference type="AlphaFoldDB" id="A0A852SI65"/>
<sequence length="177" mass="17888">MAARPSRPISVAKLIVPLVTLVVALGALIYGATSTSAAVTSLNAALDAGTATATDVYGGQSIIVVYAAVLGAGILGVIVALAAIGVLAGVGGFRAPVQEEFVFDELDLIDDVDDLDEELAEKPVEQPAEKPVEKPAERTAERPAVAEAIAPAPVVAEPAVDEPDADAPTQDPSTPKA</sequence>
<evidence type="ECO:0008006" key="5">
    <source>
        <dbReference type="Google" id="ProtNLM"/>
    </source>
</evidence>
<protein>
    <recommendedName>
        <fullName evidence="5">Dinucleotide-utilizing enzyme</fullName>
    </recommendedName>
</protein>
<feature type="transmembrane region" description="Helical" evidence="2">
    <location>
        <begin position="61"/>
        <end position="88"/>
    </location>
</feature>
<comment type="caution">
    <text evidence="3">The sequence shown here is derived from an EMBL/GenBank/DDBJ whole genome shotgun (WGS) entry which is preliminary data.</text>
</comment>